<keyword evidence="1" id="KW-1133">Transmembrane helix</keyword>
<proteinExistence type="predicted"/>
<name>A0ABP8ZHH2_9MICO</name>
<keyword evidence="1" id="KW-0812">Transmembrane</keyword>
<dbReference type="RefSeq" id="WP_345482396.1">
    <property type="nucleotide sequence ID" value="NZ_BAABLP010000010.1"/>
</dbReference>
<organism evidence="2 3">
    <name type="scientific">Amnibacterium soli</name>
    <dbReference type="NCBI Taxonomy" id="1282736"/>
    <lineage>
        <taxon>Bacteria</taxon>
        <taxon>Bacillati</taxon>
        <taxon>Actinomycetota</taxon>
        <taxon>Actinomycetes</taxon>
        <taxon>Micrococcales</taxon>
        <taxon>Microbacteriaceae</taxon>
        <taxon>Amnibacterium</taxon>
    </lineage>
</organism>
<feature type="transmembrane region" description="Helical" evidence="1">
    <location>
        <begin position="123"/>
        <end position="146"/>
    </location>
</feature>
<accession>A0ABP8ZHH2</accession>
<evidence type="ECO:0000256" key="1">
    <source>
        <dbReference type="SAM" id="Phobius"/>
    </source>
</evidence>
<feature type="transmembrane region" description="Helical" evidence="1">
    <location>
        <begin position="87"/>
        <end position="111"/>
    </location>
</feature>
<evidence type="ECO:0000313" key="3">
    <source>
        <dbReference type="Proteomes" id="UP001500121"/>
    </source>
</evidence>
<keyword evidence="3" id="KW-1185">Reference proteome</keyword>
<feature type="transmembrane region" description="Helical" evidence="1">
    <location>
        <begin position="12"/>
        <end position="33"/>
    </location>
</feature>
<reference evidence="3" key="1">
    <citation type="journal article" date="2019" name="Int. J. Syst. Evol. Microbiol.">
        <title>The Global Catalogue of Microorganisms (GCM) 10K type strain sequencing project: providing services to taxonomists for standard genome sequencing and annotation.</title>
        <authorList>
            <consortium name="The Broad Institute Genomics Platform"/>
            <consortium name="The Broad Institute Genome Sequencing Center for Infectious Disease"/>
            <person name="Wu L."/>
            <person name="Ma J."/>
        </authorList>
    </citation>
    <scope>NUCLEOTIDE SEQUENCE [LARGE SCALE GENOMIC DNA]</scope>
    <source>
        <strain evidence="3">JCM 19015</strain>
    </source>
</reference>
<dbReference type="EMBL" id="BAABLP010000010">
    <property type="protein sequence ID" value="GAA4756588.1"/>
    <property type="molecule type" value="Genomic_DNA"/>
</dbReference>
<gene>
    <name evidence="2" type="ORF">GCM10025783_32410</name>
</gene>
<protein>
    <recommendedName>
        <fullName evidence="4">DUF1648 domain-containing protein</fullName>
    </recommendedName>
</protein>
<evidence type="ECO:0000313" key="2">
    <source>
        <dbReference type="EMBL" id="GAA4756588.1"/>
    </source>
</evidence>
<keyword evidence="1" id="KW-0472">Membrane</keyword>
<sequence>MTRPQTGTIAAGGFLMLIALGLVDALALLPRVLAPSSNAPEVWASIATRSDLAPVLAGPVLWGLVCAAMAVWSLPASRRPSALRIDAVALIGLGALALLLQCAALGMTLWLSNHLPPFEGGATALGTALALLGALATSAGLLLLAARTARRRRQESAT</sequence>
<evidence type="ECO:0008006" key="4">
    <source>
        <dbReference type="Google" id="ProtNLM"/>
    </source>
</evidence>
<dbReference type="Proteomes" id="UP001500121">
    <property type="component" value="Unassembled WGS sequence"/>
</dbReference>
<comment type="caution">
    <text evidence="2">The sequence shown here is derived from an EMBL/GenBank/DDBJ whole genome shotgun (WGS) entry which is preliminary data.</text>
</comment>
<feature type="transmembrane region" description="Helical" evidence="1">
    <location>
        <begin position="53"/>
        <end position="75"/>
    </location>
</feature>